<comment type="catalytic activity">
    <reaction evidence="1 8">
        <text>3-dehydroquinate = 3-dehydroshikimate + H2O</text>
        <dbReference type="Rhea" id="RHEA:21096"/>
        <dbReference type="ChEBI" id="CHEBI:15377"/>
        <dbReference type="ChEBI" id="CHEBI:16630"/>
        <dbReference type="ChEBI" id="CHEBI:32364"/>
        <dbReference type="EC" id="4.2.1.10"/>
    </reaction>
</comment>
<evidence type="ECO:0000256" key="2">
    <source>
        <dbReference type="ARBA" id="ARBA00003924"/>
    </source>
</evidence>
<dbReference type="InterPro" id="IPR001874">
    <property type="entry name" value="DHquinase_II"/>
</dbReference>
<proteinExistence type="inferred from homology"/>
<dbReference type="Gene3D" id="3.40.50.9100">
    <property type="entry name" value="Dehydroquinase, class II"/>
    <property type="match status" value="1"/>
</dbReference>
<feature type="binding site" evidence="8">
    <location>
        <position position="81"/>
    </location>
    <ligand>
        <name>substrate</name>
    </ligand>
</feature>
<gene>
    <name evidence="8 9" type="primary">aroQ</name>
    <name evidence="9" type="ORF">AB4876_08715</name>
</gene>
<feature type="active site" description="Proton acceptor" evidence="8">
    <location>
        <position position="23"/>
    </location>
</feature>
<dbReference type="HAMAP" id="MF_00169">
    <property type="entry name" value="AroQ"/>
    <property type="match status" value="1"/>
</dbReference>
<comment type="pathway">
    <text evidence="3 8">Metabolic intermediate biosynthesis; chorismate biosynthesis; chorismate from D-erythrose 4-phosphate and phosphoenolpyruvate: step 3/7.</text>
</comment>
<keyword evidence="8" id="KW-0057">Aromatic amino acid biosynthesis</keyword>
<evidence type="ECO:0000256" key="7">
    <source>
        <dbReference type="ARBA" id="ARBA00023239"/>
    </source>
</evidence>
<dbReference type="NCBIfam" id="NF003804">
    <property type="entry name" value="PRK05395.1-1"/>
    <property type="match status" value="1"/>
</dbReference>
<reference evidence="9 10" key="1">
    <citation type="journal article" date="2011" name="Int. J. Syst. Evol. Microbiol.">
        <title>Zhongshania antarctica gen. nov., sp. nov. and Zhongshania guokunii sp. nov., gammaproteobacteria respectively isolated from coastal attached (fast) ice and surface seawater of the Antarctic.</title>
        <authorList>
            <person name="Li H.J."/>
            <person name="Zhang X.Y."/>
            <person name="Chen C.X."/>
            <person name="Zhang Y.J."/>
            <person name="Gao Z.M."/>
            <person name="Yu Y."/>
            <person name="Chen X.L."/>
            <person name="Chen B."/>
            <person name="Zhang Y.Z."/>
        </authorList>
    </citation>
    <scope>NUCLEOTIDE SEQUENCE [LARGE SCALE GENOMIC DNA]</scope>
    <source>
        <strain evidence="9 10">ZS6-22T</strain>
    </source>
</reference>
<dbReference type="PIRSF" id="PIRSF001399">
    <property type="entry name" value="DHquinase_II"/>
    <property type="match status" value="1"/>
</dbReference>
<dbReference type="Proteomes" id="UP001557485">
    <property type="component" value="Unassembled WGS sequence"/>
</dbReference>
<comment type="similarity">
    <text evidence="4 8">Belongs to the type-II 3-dehydroquinase family.</text>
</comment>
<dbReference type="GO" id="GO:0003855">
    <property type="term" value="F:3-dehydroquinate dehydratase activity"/>
    <property type="evidence" value="ECO:0007669"/>
    <property type="project" value="UniProtKB-EC"/>
</dbReference>
<dbReference type="InterPro" id="IPR018509">
    <property type="entry name" value="DHquinase_II_CS"/>
</dbReference>
<keyword evidence="8" id="KW-0028">Amino-acid biosynthesis</keyword>
<dbReference type="Pfam" id="PF01220">
    <property type="entry name" value="DHquinase_II"/>
    <property type="match status" value="1"/>
</dbReference>
<dbReference type="PANTHER" id="PTHR21272">
    <property type="entry name" value="CATABOLIC 3-DEHYDROQUINASE"/>
    <property type="match status" value="1"/>
</dbReference>
<dbReference type="NCBIfam" id="NF003805">
    <property type="entry name" value="PRK05395.1-2"/>
    <property type="match status" value="1"/>
</dbReference>
<feature type="binding site" evidence="8">
    <location>
        <position position="88"/>
    </location>
    <ligand>
        <name>substrate</name>
    </ligand>
</feature>
<feature type="active site" description="Proton donor" evidence="8">
    <location>
        <position position="101"/>
    </location>
</feature>
<dbReference type="EC" id="4.2.1.10" evidence="6 8"/>
<evidence type="ECO:0000256" key="6">
    <source>
        <dbReference type="ARBA" id="ARBA00012060"/>
    </source>
</evidence>
<dbReference type="SUPFAM" id="SSF52304">
    <property type="entry name" value="Type II 3-dehydroquinate dehydratase"/>
    <property type="match status" value="1"/>
</dbReference>
<evidence type="ECO:0000256" key="5">
    <source>
        <dbReference type="ARBA" id="ARBA00011193"/>
    </source>
</evidence>
<evidence type="ECO:0000256" key="1">
    <source>
        <dbReference type="ARBA" id="ARBA00001864"/>
    </source>
</evidence>
<feature type="binding site" evidence="8">
    <location>
        <position position="75"/>
    </location>
    <ligand>
        <name>substrate</name>
    </ligand>
</feature>
<feature type="site" description="Transition state stabilizer" evidence="8">
    <location>
        <position position="18"/>
    </location>
</feature>
<name>A0ABV3U7M4_9GAMM</name>
<dbReference type="EMBL" id="JBFRYA010000006">
    <property type="protein sequence ID" value="MEX1668994.1"/>
    <property type="molecule type" value="Genomic_DNA"/>
</dbReference>
<evidence type="ECO:0000256" key="4">
    <source>
        <dbReference type="ARBA" id="ARBA00011037"/>
    </source>
</evidence>
<comment type="caution">
    <text evidence="9">The sequence shown here is derived from an EMBL/GenBank/DDBJ whole genome shotgun (WGS) entry which is preliminary data.</text>
</comment>
<evidence type="ECO:0000256" key="3">
    <source>
        <dbReference type="ARBA" id="ARBA00004902"/>
    </source>
</evidence>
<evidence type="ECO:0000313" key="9">
    <source>
        <dbReference type="EMBL" id="MEX1668994.1"/>
    </source>
</evidence>
<comment type="function">
    <text evidence="2 8">Catalyzes a trans-dehydration via an enolate intermediate.</text>
</comment>
<protein>
    <recommendedName>
        <fullName evidence="6 8">3-dehydroquinate dehydratase</fullName>
        <shortName evidence="8">3-dehydroquinase</shortName>
        <ecNumber evidence="6 8">4.2.1.10</ecNumber>
    </recommendedName>
    <alternativeName>
        <fullName evidence="8">Type II DHQase</fullName>
    </alternativeName>
</protein>
<dbReference type="PANTHER" id="PTHR21272:SF3">
    <property type="entry name" value="CATABOLIC 3-DEHYDROQUINASE"/>
    <property type="match status" value="1"/>
</dbReference>
<feature type="binding site" evidence="8">
    <location>
        <position position="112"/>
    </location>
    <ligand>
        <name>substrate</name>
    </ligand>
</feature>
<dbReference type="NCBIfam" id="NF003807">
    <property type="entry name" value="PRK05395.1-4"/>
    <property type="match status" value="1"/>
</dbReference>
<keyword evidence="7 8" id="KW-0456">Lyase</keyword>
<evidence type="ECO:0000313" key="10">
    <source>
        <dbReference type="Proteomes" id="UP001557485"/>
    </source>
</evidence>
<dbReference type="CDD" id="cd00466">
    <property type="entry name" value="DHQase_II"/>
    <property type="match status" value="1"/>
</dbReference>
<dbReference type="NCBIfam" id="TIGR01088">
    <property type="entry name" value="aroQ"/>
    <property type="match status" value="1"/>
</dbReference>
<evidence type="ECO:0000256" key="8">
    <source>
        <dbReference type="HAMAP-Rule" id="MF_00169"/>
    </source>
</evidence>
<accession>A0ABV3U7M4</accession>
<feature type="binding site" evidence="8">
    <location>
        <begin position="102"/>
        <end position="103"/>
    </location>
    <ligand>
        <name>substrate</name>
    </ligand>
</feature>
<dbReference type="RefSeq" id="WP_368381259.1">
    <property type="nucleotide sequence ID" value="NZ_JBFRYA010000006.1"/>
</dbReference>
<keyword evidence="10" id="KW-1185">Reference proteome</keyword>
<comment type="subunit">
    <text evidence="5 8">Homododecamer.</text>
</comment>
<organism evidence="9 10">
    <name type="scientific">Zhongshania guokunii</name>
    <dbReference type="NCBI Taxonomy" id="641783"/>
    <lineage>
        <taxon>Bacteria</taxon>
        <taxon>Pseudomonadati</taxon>
        <taxon>Pseudomonadota</taxon>
        <taxon>Gammaproteobacteria</taxon>
        <taxon>Cellvibrionales</taxon>
        <taxon>Spongiibacteraceae</taxon>
        <taxon>Zhongshania</taxon>
    </lineage>
</organism>
<dbReference type="PROSITE" id="PS01029">
    <property type="entry name" value="DEHYDROQUINASE_II"/>
    <property type="match status" value="1"/>
</dbReference>
<dbReference type="NCBIfam" id="NF003806">
    <property type="entry name" value="PRK05395.1-3"/>
    <property type="match status" value="1"/>
</dbReference>
<sequence length="146" mass="15803">MASILVLHGPNLNLLGSREPGVYGSKTLADIDTTLQLSAKASGHHLQSMQSNAEYELIERIHLARPEGINFIIFNPAAFTHTSIALRDALLAVDIPFIEVHLSNVHARESFRHHSYFSDIAQGVICGLGAAGYGFALQAAINQLSE</sequence>
<dbReference type="InterPro" id="IPR036441">
    <property type="entry name" value="DHquinase_II_sf"/>
</dbReference>